<evidence type="ECO:0000313" key="2">
    <source>
        <dbReference type="Proteomes" id="UP000216961"/>
    </source>
</evidence>
<dbReference type="RefSeq" id="WP_095334329.1">
    <property type="nucleotide sequence ID" value="NZ_WTKL01000085.1"/>
</dbReference>
<accession>A0A268F5K3</accession>
<comment type="caution">
    <text evidence="1">The sequence shown here is derived from an EMBL/GenBank/DDBJ whole genome shotgun (WGS) entry which is preliminary data.</text>
</comment>
<gene>
    <name evidence="1" type="ORF">CHH57_24030</name>
</gene>
<dbReference type="AlphaFoldDB" id="A0A268F5K3"/>
<name>A0A268F5K3_NIACI</name>
<protein>
    <submittedName>
        <fullName evidence="1">Uncharacterized protein</fullName>
    </submittedName>
</protein>
<organism evidence="1 2">
    <name type="scientific">Niallia circulans</name>
    <name type="common">Bacillus circulans</name>
    <dbReference type="NCBI Taxonomy" id="1397"/>
    <lineage>
        <taxon>Bacteria</taxon>
        <taxon>Bacillati</taxon>
        <taxon>Bacillota</taxon>
        <taxon>Bacilli</taxon>
        <taxon>Bacillales</taxon>
        <taxon>Bacillaceae</taxon>
        <taxon>Niallia</taxon>
    </lineage>
</organism>
<reference evidence="1 2" key="1">
    <citation type="submission" date="2017-07" db="EMBL/GenBank/DDBJ databases">
        <title>Isolation and whole genome analysis of endospore-forming bacteria from heroin.</title>
        <authorList>
            <person name="Kalinowski J."/>
            <person name="Ahrens B."/>
            <person name="Al-Dilaimi A."/>
            <person name="Winkler A."/>
            <person name="Wibberg D."/>
            <person name="Schleenbecker U."/>
            <person name="Ruckert C."/>
            <person name="Wolfel R."/>
            <person name="Grass G."/>
        </authorList>
    </citation>
    <scope>NUCLEOTIDE SEQUENCE [LARGE SCALE GENOMIC DNA]</scope>
    <source>
        <strain evidence="1 2">7521-2</strain>
    </source>
</reference>
<dbReference type="Proteomes" id="UP000216961">
    <property type="component" value="Unassembled WGS sequence"/>
</dbReference>
<dbReference type="EMBL" id="NPBQ01000148">
    <property type="protein sequence ID" value="PAD80634.1"/>
    <property type="molecule type" value="Genomic_DNA"/>
</dbReference>
<sequence>MNPLLKTQLKEWEKQHLKTQSPKKKSVAKKEEELSHRDLEELMGMRKPIYRRHNGALRQRGIMNGDKYRRIN</sequence>
<evidence type="ECO:0000313" key="1">
    <source>
        <dbReference type="EMBL" id="PAD80634.1"/>
    </source>
</evidence>
<proteinExistence type="predicted"/>
<dbReference type="KEGG" id="bcir:C2I06_10350"/>